<keyword evidence="2" id="KW-0131">Cell cycle</keyword>
<dbReference type="KEGG" id="mng:MNEG_16214"/>
<evidence type="ECO:0000313" key="3">
    <source>
        <dbReference type="Proteomes" id="UP000054498"/>
    </source>
</evidence>
<organism evidence="2 3">
    <name type="scientific">Monoraphidium neglectum</name>
    <dbReference type="NCBI Taxonomy" id="145388"/>
    <lineage>
        <taxon>Eukaryota</taxon>
        <taxon>Viridiplantae</taxon>
        <taxon>Chlorophyta</taxon>
        <taxon>core chlorophytes</taxon>
        <taxon>Chlorophyceae</taxon>
        <taxon>CS clade</taxon>
        <taxon>Sphaeropleales</taxon>
        <taxon>Selenastraceae</taxon>
        <taxon>Monoraphidium</taxon>
    </lineage>
</organism>
<dbReference type="PANTHER" id="PTHR23076:SF97">
    <property type="entry name" value="ATP-DEPENDENT ZINC METALLOPROTEASE YME1L1"/>
    <property type="match status" value="1"/>
</dbReference>
<dbReference type="GO" id="GO:0005524">
    <property type="term" value="F:ATP binding"/>
    <property type="evidence" value="ECO:0007669"/>
    <property type="project" value="InterPro"/>
</dbReference>
<dbReference type="OrthoDB" id="534441at2759"/>
<keyword evidence="3" id="KW-1185">Reference proteome</keyword>
<dbReference type="GO" id="GO:0004176">
    <property type="term" value="F:ATP-dependent peptidase activity"/>
    <property type="evidence" value="ECO:0007669"/>
    <property type="project" value="TreeGrafter"/>
</dbReference>
<dbReference type="InterPro" id="IPR003959">
    <property type="entry name" value="ATPase_AAA_core"/>
</dbReference>
<keyword evidence="2" id="KW-0132">Cell division</keyword>
<dbReference type="GO" id="GO:0016887">
    <property type="term" value="F:ATP hydrolysis activity"/>
    <property type="evidence" value="ECO:0007669"/>
    <property type="project" value="InterPro"/>
</dbReference>
<dbReference type="GO" id="GO:0051301">
    <property type="term" value="P:cell division"/>
    <property type="evidence" value="ECO:0007669"/>
    <property type="project" value="UniProtKB-KW"/>
</dbReference>
<reference evidence="2 3" key="1">
    <citation type="journal article" date="2013" name="BMC Genomics">
        <title>Reconstruction of the lipid metabolism for the microalga Monoraphidium neglectum from its genome sequence reveals characteristics suitable for biofuel production.</title>
        <authorList>
            <person name="Bogen C."/>
            <person name="Al-Dilaimi A."/>
            <person name="Albersmeier A."/>
            <person name="Wichmann J."/>
            <person name="Grundmann M."/>
            <person name="Rupp O."/>
            <person name="Lauersen K.J."/>
            <person name="Blifernez-Klassen O."/>
            <person name="Kalinowski J."/>
            <person name="Goesmann A."/>
            <person name="Mussgnug J.H."/>
            <person name="Kruse O."/>
        </authorList>
    </citation>
    <scope>NUCLEOTIDE SEQUENCE [LARGE SCALE GENOMIC DNA]</scope>
    <source>
        <strain evidence="2 3">SAG 48.87</strain>
    </source>
</reference>
<gene>
    <name evidence="2" type="ORF">MNEG_16214</name>
</gene>
<dbReference type="PANTHER" id="PTHR23076">
    <property type="entry name" value="METALLOPROTEASE M41 FTSH"/>
    <property type="match status" value="1"/>
</dbReference>
<dbReference type="GO" id="GO:0006508">
    <property type="term" value="P:proteolysis"/>
    <property type="evidence" value="ECO:0007669"/>
    <property type="project" value="UniProtKB-KW"/>
</dbReference>
<accession>A0A0D2LI94</accession>
<dbReference type="AlphaFoldDB" id="A0A0D2LI94"/>
<dbReference type="Pfam" id="PF00004">
    <property type="entry name" value="AAA"/>
    <property type="match status" value="1"/>
</dbReference>
<dbReference type="EC" id="3.4.24.-" evidence="2"/>
<dbReference type="Proteomes" id="UP000054498">
    <property type="component" value="Unassembled WGS sequence"/>
</dbReference>
<protein>
    <submittedName>
        <fullName evidence="2">Cell division protease FtsH</fullName>
        <ecNumber evidence="2">3.4.24.-</ecNumber>
    </submittedName>
</protein>
<sequence>MGKLNTARIRKAVDPKTLDVKKRVRAARRSLKRESKVQLSDEIIFFDDVAGNDQGVLLVGPPGNGKTLMARAVAGESGVAFISSSASEFIEMYMGLGAARVRDLFNTVALVQITLRCARRR</sequence>
<dbReference type="GeneID" id="25733951"/>
<dbReference type="STRING" id="145388.A0A0D2LI94"/>
<proteinExistence type="predicted"/>
<dbReference type="InterPro" id="IPR027417">
    <property type="entry name" value="P-loop_NTPase"/>
</dbReference>
<feature type="domain" description="ATPase AAA-type core" evidence="1">
    <location>
        <begin position="56"/>
        <end position="108"/>
    </location>
</feature>
<evidence type="ECO:0000313" key="2">
    <source>
        <dbReference type="EMBL" id="KIY91749.1"/>
    </source>
</evidence>
<evidence type="ECO:0000259" key="1">
    <source>
        <dbReference type="Pfam" id="PF00004"/>
    </source>
</evidence>
<dbReference type="RefSeq" id="XP_013890769.1">
    <property type="nucleotide sequence ID" value="XM_014035315.1"/>
</dbReference>
<dbReference type="EMBL" id="KK106328">
    <property type="protein sequence ID" value="KIY91749.1"/>
    <property type="molecule type" value="Genomic_DNA"/>
</dbReference>
<dbReference type="Gene3D" id="3.40.50.300">
    <property type="entry name" value="P-loop containing nucleotide triphosphate hydrolases"/>
    <property type="match status" value="1"/>
</dbReference>
<keyword evidence="2" id="KW-0378">Hydrolase</keyword>
<keyword evidence="2" id="KW-0645">Protease</keyword>
<dbReference type="SUPFAM" id="SSF52540">
    <property type="entry name" value="P-loop containing nucleoside triphosphate hydrolases"/>
    <property type="match status" value="1"/>
</dbReference>
<name>A0A0D2LI94_9CHLO</name>